<dbReference type="GO" id="GO:0044211">
    <property type="term" value="P:CTP salvage"/>
    <property type="evidence" value="ECO:0007669"/>
    <property type="project" value="UniProtKB-UniPathway"/>
</dbReference>
<comment type="pathway">
    <text evidence="1 5">Pyrimidine metabolism; UMP biosynthesis via salvage pathway; UMP from uridine: step 1/1.</text>
</comment>
<accession>A0A1M6FPL2</accession>
<dbReference type="PANTHER" id="PTHR10285">
    <property type="entry name" value="URIDINE KINASE"/>
    <property type="match status" value="1"/>
</dbReference>
<proteinExistence type="inferred from homology"/>
<dbReference type="CDD" id="cd02023">
    <property type="entry name" value="UMPK"/>
    <property type="match status" value="1"/>
</dbReference>
<dbReference type="InterPro" id="IPR000764">
    <property type="entry name" value="Uridine_kinase-like"/>
</dbReference>
<dbReference type="EC" id="2.7.1.48" evidence="5"/>
<sequence>MLVIGVAGGTGSGKTTVVRKIAEQFQEDEVAILSQDSYYFDNSHLSLEERRKKNFDHPDSVEFGLMIDHVKKLQKGIPVNEPVYSFISCTRMEESRQVTPKEVLIVEGILCLTNKALRNLMDIKVFVDCDSDIRLSRVIRRDMNERSRNVDQVLDRYEKTVRPSHLQFIEPTKRFADIIIPQGGMNQVAINILTNHINHTLKNN</sequence>
<dbReference type="GO" id="GO:0005524">
    <property type="term" value="F:ATP binding"/>
    <property type="evidence" value="ECO:0007669"/>
    <property type="project" value="UniProtKB-KW"/>
</dbReference>
<evidence type="ECO:0000256" key="3">
    <source>
        <dbReference type="ARBA" id="ARBA00022741"/>
    </source>
</evidence>
<keyword evidence="4 5" id="KW-0418">Kinase</keyword>
<dbReference type="Pfam" id="PF00485">
    <property type="entry name" value="PRK"/>
    <property type="match status" value="1"/>
</dbReference>
<dbReference type="Gene3D" id="3.40.50.300">
    <property type="entry name" value="P-loop containing nucleotide triphosphate hydrolases"/>
    <property type="match status" value="1"/>
</dbReference>
<protein>
    <recommendedName>
        <fullName evidence="5">Uridine kinase</fullName>
        <ecNumber evidence="5">2.7.1.48</ecNumber>
    </recommendedName>
</protein>
<dbReference type="GO" id="GO:0043771">
    <property type="term" value="F:cytidine kinase activity"/>
    <property type="evidence" value="ECO:0007669"/>
    <property type="project" value="RHEA"/>
</dbReference>
<dbReference type="NCBIfam" id="NF004018">
    <property type="entry name" value="PRK05480.1"/>
    <property type="match status" value="1"/>
</dbReference>
<keyword evidence="2 5" id="KW-0808">Transferase</keyword>
<dbReference type="InterPro" id="IPR027417">
    <property type="entry name" value="P-loop_NTPase"/>
</dbReference>
<dbReference type="OrthoDB" id="9777642at2"/>
<dbReference type="GO" id="GO:0005737">
    <property type="term" value="C:cytoplasm"/>
    <property type="evidence" value="ECO:0007669"/>
    <property type="project" value="UniProtKB-SubCell"/>
</dbReference>
<evidence type="ECO:0000256" key="1">
    <source>
        <dbReference type="ARBA" id="ARBA00004690"/>
    </source>
</evidence>
<comment type="catalytic activity">
    <reaction evidence="5">
        <text>cytidine + ATP = CMP + ADP + H(+)</text>
        <dbReference type="Rhea" id="RHEA:24674"/>
        <dbReference type="ChEBI" id="CHEBI:15378"/>
        <dbReference type="ChEBI" id="CHEBI:17562"/>
        <dbReference type="ChEBI" id="CHEBI:30616"/>
        <dbReference type="ChEBI" id="CHEBI:60377"/>
        <dbReference type="ChEBI" id="CHEBI:456216"/>
        <dbReference type="EC" id="2.7.1.48"/>
    </reaction>
</comment>
<comment type="similarity">
    <text evidence="5">Belongs to the uridine kinase family.</text>
</comment>
<dbReference type="UniPathway" id="UPA00579">
    <property type="reaction ID" value="UER00640"/>
</dbReference>
<comment type="subcellular location">
    <subcellularLocation>
        <location evidence="5">Cytoplasm</location>
    </subcellularLocation>
</comment>
<dbReference type="GO" id="GO:0044206">
    <property type="term" value="P:UMP salvage"/>
    <property type="evidence" value="ECO:0007669"/>
    <property type="project" value="UniProtKB-UniPathway"/>
</dbReference>
<keyword evidence="5" id="KW-0963">Cytoplasm</keyword>
<comment type="pathway">
    <text evidence="5">Pyrimidine metabolism; CTP biosynthesis via salvage pathway; CTP from cytidine: step 1/3.</text>
</comment>
<evidence type="ECO:0000313" key="8">
    <source>
        <dbReference type="Proteomes" id="UP000184050"/>
    </source>
</evidence>
<keyword evidence="8" id="KW-1185">Reference proteome</keyword>
<name>A0A1M6FPL2_9BACT</name>
<feature type="domain" description="Phosphoribulokinase/uridine kinase" evidence="6">
    <location>
        <begin position="3"/>
        <end position="188"/>
    </location>
</feature>
<dbReference type="InterPro" id="IPR006083">
    <property type="entry name" value="PRK/URK"/>
</dbReference>
<gene>
    <name evidence="7" type="ORF">SAMN05444280_10933</name>
</gene>
<evidence type="ECO:0000256" key="2">
    <source>
        <dbReference type="ARBA" id="ARBA00022679"/>
    </source>
</evidence>
<dbReference type="SUPFAM" id="SSF52540">
    <property type="entry name" value="P-loop containing nucleoside triphosphate hydrolases"/>
    <property type="match status" value="1"/>
</dbReference>
<evidence type="ECO:0000256" key="5">
    <source>
        <dbReference type="RuleBase" id="RU003825"/>
    </source>
</evidence>
<dbReference type="GO" id="GO:0004849">
    <property type="term" value="F:uridine kinase activity"/>
    <property type="evidence" value="ECO:0007669"/>
    <property type="project" value="UniProtKB-EC"/>
</dbReference>
<dbReference type="Proteomes" id="UP000184050">
    <property type="component" value="Unassembled WGS sequence"/>
</dbReference>
<comment type="catalytic activity">
    <reaction evidence="5">
        <text>uridine + ATP = UMP + ADP + H(+)</text>
        <dbReference type="Rhea" id="RHEA:16825"/>
        <dbReference type="ChEBI" id="CHEBI:15378"/>
        <dbReference type="ChEBI" id="CHEBI:16704"/>
        <dbReference type="ChEBI" id="CHEBI:30616"/>
        <dbReference type="ChEBI" id="CHEBI:57865"/>
        <dbReference type="ChEBI" id="CHEBI:456216"/>
        <dbReference type="EC" id="2.7.1.48"/>
    </reaction>
</comment>
<evidence type="ECO:0000259" key="6">
    <source>
        <dbReference type="Pfam" id="PF00485"/>
    </source>
</evidence>
<dbReference type="PRINTS" id="PR00988">
    <property type="entry name" value="URIDINKINASE"/>
</dbReference>
<dbReference type="STRING" id="1168035.SAMN05444280_10933"/>
<keyword evidence="3 5" id="KW-0547">Nucleotide-binding</keyword>
<dbReference type="EMBL" id="FQZE01000009">
    <property type="protein sequence ID" value="SHI99605.1"/>
    <property type="molecule type" value="Genomic_DNA"/>
</dbReference>
<dbReference type="RefSeq" id="WP_073168001.1">
    <property type="nucleotide sequence ID" value="NZ_FQZE01000009.1"/>
</dbReference>
<dbReference type="NCBIfam" id="TIGR00235">
    <property type="entry name" value="udk"/>
    <property type="match status" value="1"/>
</dbReference>
<evidence type="ECO:0000256" key="4">
    <source>
        <dbReference type="ARBA" id="ARBA00022777"/>
    </source>
</evidence>
<dbReference type="AlphaFoldDB" id="A0A1M6FPL2"/>
<keyword evidence="5" id="KW-0067">ATP-binding</keyword>
<reference evidence="7 8" key="1">
    <citation type="submission" date="2016-11" db="EMBL/GenBank/DDBJ databases">
        <authorList>
            <person name="Jaros S."/>
            <person name="Januszkiewicz K."/>
            <person name="Wedrychowicz H."/>
        </authorList>
    </citation>
    <scope>NUCLEOTIDE SEQUENCE [LARGE SCALE GENOMIC DNA]</scope>
    <source>
        <strain evidence="7 8">DSM 27063</strain>
    </source>
</reference>
<organism evidence="7 8">
    <name type="scientific">Tangfeifania diversioriginum</name>
    <dbReference type="NCBI Taxonomy" id="1168035"/>
    <lineage>
        <taxon>Bacteria</taxon>
        <taxon>Pseudomonadati</taxon>
        <taxon>Bacteroidota</taxon>
        <taxon>Bacteroidia</taxon>
        <taxon>Marinilabiliales</taxon>
        <taxon>Prolixibacteraceae</taxon>
        <taxon>Tangfeifania</taxon>
    </lineage>
</organism>
<evidence type="ECO:0000313" key="7">
    <source>
        <dbReference type="EMBL" id="SHI99605.1"/>
    </source>
</evidence>
<dbReference type="UniPathway" id="UPA00574">
    <property type="reaction ID" value="UER00637"/>
</dbReference>